<feature type="active site" description="Charge relay system" evidence="10">
    <location>
        <position position="156"/>
    </location>
</feature>
<dbReference type="PANTHER" id="PTHR11895:SF151">
    <property type="entry name" value="GLUTAMYL-TRNA(GLN) AMIDOTRANSFERASE SUBUNIT A"/>
    <property type="match status" value="1"/>
</dbReference>
<gene>
    <name evidence="12" type="primary">gatA_1</name>
    <name evidence="10" type="synonym">gatA</name>
    <name evidence="12" type="ORF">SAMEA3906487_00890</name>
</gene>
<keyword evidence="7 10" id="KW-0067">ATP-binding</keyword>
<dbReference type="EMBL" id="LT546645">
    <property type="protein sequence ID" value="SAI67787.1"/>
    <property type="molecule type" value="Genomic_DNA"/>
</dbReference>
<dbReference type="GO" id="GO:0030956">
    <property type="term" value="C:glutamyl-tRNA(Gln) amidotransferase complex"/>
    <property type="evidence" value="ECO:0007669"/>
    <property type="project" value="InterPro"/>
</dbReference>
<keyword evidence="6 10" id="KW-0547">Nucleotide-binding</keyword>
<dbReference type="InterPro" id="IPR000120">
    <property type="entry name" value="Amidase"/>
</dbReference>
<evidence type="ECO:0000256" key="9">
    <source>
        <dbReference type="ARBA" id="ARBA00047407"/>
    </source>
</evidence>
<protein>
    <recommendedName>
        <fullName evidence="4 10">Glutamyl-tRNA(Gln) amidotransferase subunit A</fullName>
        <shortName evidence="10">Glu-ADT subunit A</shortName>
        <ecNumber evidence="3 10">6.3.5.7</ecNumber>
    </recommendedName>
</protein>
<dbReference type="Gene3D" id="3.90.1300.10">
    <property type="entry name" value="Amidase signature (AS) domain"/>
    <property type="match status" value="1"/>
</dbReference>
<dbReference type="AlphaFoldDB" id="A0A157M6Z6"/>
<dbReference type="InterPro" id="IPR004412">
    <property type="entry name" value="GatA"/>
</dbReference>
<evidence type="ECO:0000256" key="1">
    <source>
        <dbReference type="ARBA" id="ARBA00008069"/>
    </source>
</evidence>
<reference evidence="12 13" key="1">
    <citation type="submission" date="2016-04" db="EMBL/GenBank/DDBJ databases">
        <authorList>
            <consortium name="Pathogen Informatics"/>
        </authorList>
    </citation>
    <scope>NUCLEOTIDE SEQUENCE [LARGE SCALE GENOMIC DNA]</scope>
    <source>
        <strain evidence="12 13">H044680328</strain>
    </source>
</reference>
<dbReference type="GO" id="GO:0050567">
    <property type="term" value="F:glutaminyl-tRNA synthase (glutamine-hydrolyzing) activity"/>
    <property type="evidence" value="ECO:0007669"/>
    <property type="project" value="UniProtKB-UniRule"/>
</dbReference>
<dbReference type="GO" id="GO:0016740">
    <property type="term" value="F:transferase activity"/>
    <property type="evidence" value="ECO:0007669"/>
    <property type="project" value="UniProtKB-KW"/>
</dbReference>
<dbReference type="EC" id="6.3.5.7" evidence="3 10"/>
<name>A0A157M6Z6_9BORD</name>
<comment type="similarity">
    <text evidence="1 10">Belongs to the amidase family. GatA subfamily.</text>
</comment>
<evidence type="ECO:0000256" key="10">
    <source>
        <dbReference type="HAMAP-Rule" id="MF_00120"/>
    </source>
</evidence>
<dbReference type="PATRIC" id="fig|123899.6.peg.865"/>
<dbReference type="InterPro" id="IPR036928">
    <property type="entry name" value="AS_sf"/>
</dbReference>
<dbReference type="KEGG" id="btrm:SAMEA390648700890"/>
<feature type="active site" description="Charge relay system" evidence="10">
    <location>
        <position position="81"/>
    </location>
</feature>
<feature type="active site" description="Acyl-ester intermediate" evidence="10">
    <location>
        <position position="180"/>
    </location>
</feature>
<dbReference type="InterPro" id="IPR020556">
    <property type="entry name" value="Amidase_CS"/>
</dbReference>
<dbReference type="eggNOG" id="COG0154">
    <property type="taxonomic scope" value="Bacteria"/>
</dbReference>
<organism evidence="12 13">
    <name type="scientific">Bordetella trematum</name>
    <dbReference type="NCBI Taxonomy" id="123899"/>
    <lineage>
        <taxon>Bacteria</taxon>
        <taxon>Pseudomonadati</taxon>
        <taxon>Pseudomonadota</taxon>
        <taxon>Betaproteobacteria</taxon>
        <taxon>Burkholderiales</taxon>
        <taxon>Alcaligenaceae</taxon>
        <taxon>Bordetella</taxon>
    </lineage>
</organism>
<evidence type="ECO:0000256" key="5">
    <source>
        <dbReference type="ARBA" id="ARBA00022598"/>
    </source>
</evidence>
<proteinExistence type="inferred from homology"/>
<dbReference type="Pfam" id="PF01425">
    <property type="entry name" value="Amidase"/>
    <property type="match status" value="1"/>
</dbReference>
<feature type="domain" description="Amidase" evidence="11">
    <location>
        <begin position="35"/>
        <end position="487"/>
    </location>
</feature>
<evidence type="ECO:0000256" key="2">
    <source>
        <dbReference type="ARBA" id="ARBA00011123"/>
    </source>
</evidence>
<dbReference type="OrthoDB" id="9811471at2"/>
<evidence type="ECO:0000256" key="4">
    <source>
        <dbReference type="ARBA" id="ARBA00014428"/>
    </source>
</evidence>
<dbReference type="SUPFAM" id="SSF75304">
    <property type="entry name" value="Amidase signature (AS) enzymes"/>
    <property type="match status" value="1"/>
</dbReference>
<comment type="function">
    <text evidence="10">Allows the formation of correctly charged Gln-tRNA(Gln) through the transamidation of misacylated Glu-tRNA(Gln) in organisms which lack glutaminyl-tRNA synthetase. The reaction takes place in the presence of glutamine and ATP through an activated gamma-phospho-Glu-tRNA(Gln).</text>
</comment>
<comment type="subunit">
    <text evidence="2 10">Heterotrimer of A, B and C subunits.</text>
</comment>
<accession>A0A157M6Z6</accession>
<evidence type="ECO:0000313" key="12">
    <source>
        <dbReference type="EMBL" id="SAI67787.1"/>
    </source>
</evidence>
<evidence type="ECO:0000256" key="8">
    <source>
        <dbReference type="ARBA" id="ARBA00022917"/>
    </source>
</evidence>
<keyword evidence="13" id="KW-1185">Reference proteome</keyword>
<comment type="catalytic activity">
    <reaction evidence="9 10">
        <text>L-glutamyl-tRNA(Gln) + L-glutamine + ATP + H2O = L-glutaminyl-tRNA(Gln) + L-glutamate + ADP + phosphate + H(+)</text>
        <dbReference type="Rhea" id="RHEA:17521"/>
        <dbReference type="Rhea" id="RHEA-COMP:9681"/>
        <dbReference type="Rhea" id="RHEA-COMP:9684"/>
        <dbReference type="ChEBI" id="CHEBI:15377"/>
        <dbReference type="ChEBI" id="CHEBI:15378"/>
        <dbReference type="ChEBI" id="CHEBI:29985"/>
        <dbReference type="ChEBI" id="CHEBI:30616"/>
        <dbReference type="ChEBI" id="CHEBI:43474"/>
        <dbReference type="ChEBI" id="CHEBI:58359"/>
        <dbReference type="ChEBI" id="CHEBI:78520"/>
        <dbReference type="ChEBI" id="CHEBI:78521"/>
        <dbReference type="ChEBI" id="CHEBI:456216"/>
        <dbReference type="EC" id="6.3.5.7"/>
    </reaction>
</comment>
<dbReference type="GeneID" id="56587704"/>
<dbReference type="GO" id="GO:0006412">
    <property type="term" value="P:translation"/>
    <property type="evidence" value="ECO:0007669"/>
    <property type="project" value="UniProtKB-UniRule"/>
</dbReference>
<dbReference type="PANTHER" id="PTHR11895">
    <property type="entry name" value="TRANSAMIDASE"/>
    <property type="match status" value="1"/>
</dbReference>
<dbReference type="HAMAP" id="MF_00120">
    <property type="entry name" value="GatA"/>
    <property type="match status" value="1"/>
</dbReference>
<dbReference type="RefSeq" id="WP_033534945.1">
    <property type="nucleotide sequence ID" value="NZ_CP016340.1"/>
</dbReference>
<evidence type="ECO:0000259" key="11">
    <source>
        <dbReference type="Pfam" id="PF01425"/>
    </source>
</evidence>
<keyword evidence="12" id="KW-0808">Transferase</keyword>
<dbReference type="NCBIfam" id="TIGR00132">
    <property type="entry name" value="gatA"/>
    <property type="match status" value="1"/>
</dbReference>
<evidence type="ECO:0000256" key="6">
    <source>
        <dbReference type="ARBA" id="ARBA00022741"/>
    </source>
</evidence>
<dbReference type="GO" id="GO:0005524">
    <property type="term" value="F:ATP binding"/>
    <property type="evidence" value="ECO:0007669"/>
    <property type="project" value="UniProtKB-KW"/>
</dbReference>
<keyword evidence="5 10" id="KW-0436">Ligase</keyword>
<dbReference type="InterPro" id="IPR023631">
    <property type="entry name" value="Amidase_dom"/>
</dbReference>
<evidence type="ECO:0000256" key="7">
    <source>
        <dbReference type="ARBA" id="ARBA00022840"/>
    </source>
</evidence>
<evidence type="ECO:0000313" key="13">
    <source>
        <dbReference type="Proteomes" id="UP000076825"/>
    </source>
</evidence>
<dbReference type="STRING" id="123899.SAMEA3906487_00890"/>
<dbReference type="PROSITE" id="PS00571">
    <property type="entry name" value="AMIDASES"/>
    <property type="match status" value="1"/>
</dbReference>
<keyword evidence="8 10" id="KW-0648">Protein biosynthesis</keyword>
<evidence type="ECO:0000256" key="3">
    <source>
        <dbReference type="ARBA" id="ARBA00012739"/>
    </source>
</evidence>
<dbReference type="Proteomes" id="UP000076825">
    <property type="component" value="Chromosome 1"/>
</dbReference>
<sequence length="509" mass="53253">MTSALHTEFGDIAGLRTALAERRVSAVELAESGLKAAQAAASLNAFLHIEPELTLAQARAADAALAAGQAGPLAGIPIAHKDAFVTRGWRSTAGSKMLADYVSPFDATVVERLQAAGAVSLGKLNCDEFAMGSGNENSAFGPVRNPWDTRAVPGGSSGGSAAAVAARLVAAATGTDTGGSVRQPAALCGVSGIKPTYGTVSRYGMIAFGSSLDQAGPLAASSRDLLELLDVMSGFDPRDATSLEHCDGTANAPGRIRGAFEAAVQAQEQAASQPLKGLRIGVPAEYFGAGLAPDVAAAVEAALQQFEALGAERVAISLPRTELAIPAYYVIAPAEASSNLARFDGVRYGHRAAQYGDLNEMISRSRAEGFGDEVKRRILTGAYVLSHGYYDAYYLQAQRLRRLIAQDFQRAFAGQCDVIMGPVSPSVAKNIGENRDDPTADWLADIYTLGVSLAGLPAMSVPCGFGHEGRPVGLQIIGNYFDEGRLLAIADRYQHVTDWHQRTPATQDA</sequence>